<gene>
    <name evidence="7" type="ORF">N7449_003427</name>
</gene>
<reference evidence="7" key="1">
    <citation type="submission" date="2022-11" db="EMBL/GenBank/DDBJ databases">
        <authorList>
            <person name="Petersen C."/>
        </authorList>
    </citation>
    <scope>NUCLEOTIDE SEQUENCE</scope>
    <source>
        <strain evidence="7">IBT 20477</strain>
    </source>
</reference>
<dbReference type="GO" id="GO:0050660">
    <property type="term" value="F:flavin adenine dinucleotide binding"/>
    <property type="evidence" value="ECO:0007669"/>
    <property type="project" value="InterPro"/>
</dbReference>
<name>A0A9W9MXC9_9EURO</name>
<dbReference type="EMBL" id="JAPQKQ010000002">
    <property type="protein sequence ID" value="KAJ5209048.1"/>
    <property type="molecule type" value="Genomic_DNA"/>
</dbReference>
<sequence length="267" mass="29665">MVSSQLSEPIIIIGGGTFGTTTAYHLAKKDTNVVVLDRFPVPSAEAAGNDITRLFAQNILRIYTPGLHLIHGTYVGHIQLTPDEVEKYRSMPILDHLEGGILFPPQEDGIMKIGAIHFVTNYAKSFNGSSLPRYRSDNTGDGISAEIEAHLRKWMAGCVPELASREWVETRICWDGDMPDYHFLITPHPTHKNLKIAVGGSAHGFKFLPILGKYIVKMMEDVLDPEIAQQWKWRPGAKSGDYSTIPHQEVAKDLARLPGWGEPKSLL</sequence>
<dbReference type="AlphaFoldDB" id="A0A9W9MXC9"/>
<comment type="caution">
    <text evidence="7">The sequence shown here is derived from an EMBL/GenBank/DDBJ whole genome shotgun (WGS) entry which is preliminary data.</text>
</comment>
<evidence type="ECO:0000256" key="3">
    <source>
        <dbReference type="ARBA" id="ARBA00022630"/>
    </source>
</evidence>
<evidence type="ECO:0000256" key="5">
    <source>
        <dbReference type="ARBA" id="ARBA00023002"/>
    </source>
</evidence>
<evidence type="ECO:0000259" key="6">
    <source>
        <dbReference type="Pfam" id="PF01266"/>
    </source>
</evidence>
<organism evidence="7 8">
    <name type="scientific">Penicillium cf. viridicatum</name>
    <dbReference type="NCBI Taxonomy" id="2972119"/>
    <lineage>
        <taxon>Eukaryota</taxon>
        <taxon>Fungi</taxon>
        <taxon>Dikarya</taxon>
        <taxon>Ascomycota</taxon>
        <taxon>Pezizomycotina</taxon>
        <taxon>Eurotiomycetes</taxon>
        <taxon>Eurotiomycetidae</taxon>
        <taxon>Eurotiales</taxon>
        <taxon>Aspergillaceae</taxon>
        <taxon>Penicillium</taxon>
    </lineage>
</organism>
<proteinExistence type="inferred from homology"/>
<evidence type="ECO:0000256" key="2">
    <source>
        <dbReference type="ARBA" id="ARBA00010989"/>
    </source>
</evidence>
<protein>
    <recommendedName>
        <fullName evidence="6">FAD dependent oxidoreductase domain-containing protein</fullName>
    </recommendedName>
</protein>
<evidence type="ECO:0000313" key="8">
    <source>
        <dbReference type="Proteomes" id="UP001150942"/>
    </source>
</evidence>
<keyword evidence="5" id="KW-0560">Oxidoreductase</keyword>
<accession>A0A9W9MXC9</accession>
<feature type="domain" description="FAD dependent oxidoreductase" evidence="6">
    <location>
        <begin position="77"/>
        <end position="217"/>
    </location>
</feature>
<dbReference type="InterPro" id="IPR045170">
    <property type="entry name" value="MTOX"/>
</dbReference>
<keyword evidence="8" id="KW-1185">Reference proteome</keyword>
<feature type="domain" description="FAD dependent oxidoreductase" evidence="6">
    <location>
        <begin position="10"/>
        <end position="49"/>
    </location>
</feature>
<comment type="similarity">
    <text evidence="2">Belongs to the MSOX/MTOX family.</text>
</comment>
<dbReference type="InterPro" id="IPR036188">
    <property type="entry name" value="FAD/NAD-bd_sf"/>
</dbReference>
<dbReference type="InterPro" id="IPR006076">
    <property type="entry name" value="FAD-dep_OxRdtase"/>
</dbReference>
<keyword evidence="3" id="KW-0285">Flavoprotein</keyword>
<dbReference type="PANTHER" id="PTHR10961">
    <property type="entry name" value="PEROXISOMAL SARCOSINE OXIDASE"/>
    <property type="match status" value="1"/>
</dbReference>
<dbReference type="PANTHER" id="PTHR10961:SF26">
    <property type="entry name" value="L-SACCHAROPINE OXIDASE"/>
    <property type="match status" value="1"/>
</dbReference>
<dbReference type="SUPFAM" id="SSF51905">
    <property type="entry name" value="FAD/NAD(P)-binding domain"/>
    <property type="match status" value="1"/>
</dbReference>
<dbReference type="Gene3D" id="3.30.9.10">
    <property type="entry name" value="D-Amino Acid Oxidase, subunit A, domain 2"/>
    <property type="match status" value="1"/>
</dbReference>
<keyword evidence="4" id="KW-0274">FAD</keyword>
<dbReference type="Pfam" id="PF01266">
    <property type="entry name" value="DAO"/>
    <property type="match status" value="2"/>
</dbReference>
<evidence type="ECO:0000256" key="4">
    <source>
        <dbReference type="ARBA" id="ARBA00022827"/>
    </source>
</evidence>
<evidence type="ECO:0000256" key="1">
    <source>
        <dbReference type="ARBA" id="ARBA00001974"/>
    </source>
</evidence>
<dbReference type="Gene3D" id="3.50.50.60">
    <property type="entry name" value="FAD/NAD(P)-binding domain"/>
    <property type="match status" value="2"/>
</dbReference>
<comment type="cofactor">
    <cofactor evidence="1">
        <name>FAD</name>
        <dbReference type="ChEBI" id="CHEBI:57692"/>
    </cofactor>
</comment>
<dbReference type="GO" id="GO:0051698">
    <property type="term" value="F:saccharopine oxidase activity"/>
    <property type="evidence" value="ECO:0007669"/>
    <property type="project" value="TreeGrafter"/>
</dbReference>
<reference evidence="7" key="2">
    <citation type="journal article" date="2023" name="IMA Fungus">
        <title>Comparative genomic study of the Penicillium genus elucidates a diverse pangenome and 15 lateral gene transfer events.</title>
        <authorList>
            <person name="Petersen C."/>
            <person name="Sorensen T."/>
            <person name="Nielsen M.R."/>
            <person name="Sondergaard T.E."/>
            <person name="Sorensen J.L."/>
            <person name="Fitzpatrick D.A."/>
            <person name="Frisvad J.C."/>
            <person name="Nielsen K.L."/>
        </authorList>
    </citation>
    <scope>NUCLEOTIDE SEQUENCE</scope>
    <source>
        <strain evidence="7">IBT 20477</strain>
    </source>
</reference>
<dbReference type="Proteomes" id="UP001150942">
    <property type="component" value="Unassembled WGS sequence"/>
</dbReference>
<dbReference type="OrthoDB" id="2219495at2759"/>
<evidence type="ECO:0000313" key="7">
    <source>
        <dbReference type="EMBL" id="KAJ5209048.1"/>
    </source>
</evidence>
<dbReference type="GO" id="GO:0008115">
    <property type="term" value="F:sarcosine oxidase activity"/>
    <property type="evidence" value="ECO:0007669"/>
    <property type="project" value="TreeGrafter"/>
</dbReference>